<evidence type="ECO:0000313" key="2">
    <source>
        <dbReference type="EMBL" id="GBL83691.1"/>
    </source>
</evidence>
<accession>A0A4Y2AUJ6</accession>
<organism evidence="2 3">
    <name type="scientific">Araneus ventricosus</name>
    <name type="common">Orbweaver spider</name>
    <name type="synonym">Epeira ventricosa</name>
    <dbReference type="NCBI Taxonomy" id="182803"/>
    <lineage>
        <taxon>Eukaryota</taxon>
        <taxon>Metazoa</taxon>
        <taxon>Ecdysozoa</taxon>
        <taxon>Arthropoda</taxon>
        <taxon>Chelicerata</taxon>
        <taxon>Arachnida</taxon>
        <taxon>Araneae</taxon>
        <taxon>Araneomorphae</taxon>
        <taxon>Entelegynae</taxon>
        <taxon>Araneoidea</taxon>
        <taxon>Araneidae</taxon>
        <taxon>Araneus</taxon>
    </lineage>
</organism>
<name>A0A4Y2AUJ6_ARAVE</name>
<evidence type="ECO:0000256" key="1">
    <source>
        <dbReference type="SAM" id="MobiDB-lite"/>
    </source>
</evidence>
<sequence length="95" mass="11085">MLTSRFEATRGLFWDGPRNFGPQSDDDTGAGNSSPNFRTTPAGGRFTPTNDHRKKDTKTTIPDTKDTDYFGQIHLRLINHYWQYKNRENKYKWSL</sequence>
<evidence type="ECO:0000313" key="3">
    <source>
        <dbReference type="Proteomes" id="UP000499080"/>
    </source>
</evidence>
<gene>
    <name evidence="2" type="ORF">AVEN_132618_1</name>
</gene>
<dbReference type="EMBL" id="BGPR01000034">
    <property type="protein sequence ID" value="GBL83691.1"/>
    <property type="molecule type" value="Genomic_DNA"/>
</dbReference>
<reference evidence="2 3" key="1">
    <citation type="journal article" date="2019" name="Sci. Rep.">
        <title>Orb-weaving spider Araneus ventricosus genome elucidates the spidroin gene catalogue.</title>
        <authorList>
            <person name="Kono N."/>
            <person name="Nakamura H."/>
            <person name="Ohtoshi R."/>
            <person name="Moran D.A.P."/>
            <person name="Shinohara A."/>
            <person name="Yoshida Y."/>
            <person name="Fujiwara M."/>
            <person name="Mori M."/>
            <person name="Tomita M."/>
            <person name="Arakawa K."/>
        </authorList>
    </citation>
    <scope>NUCLEOTIDE SEQUENCE [LARGE SCALE GENOMIC DNA]</scope>
</reference>
<dbReference type="AlphaFoldDB" id="A0A4Y2AUJ6"/>
<feature type="compositionally biased region" description="Basic and acidic residues" evidence="1">
    <location>
        <begin position="50"/>
        <end position="65"/>
    </location>
</feature>
<keyword evidence="3" id="KW-1185">Reference proteome</keyword>
<feature type="region of interest" description="Disordered" evidence="1">
    <location>
        <begin position="1"/>
        <end position="65"/>
    </location>
</feature>
<dbReference type="Proteomes" id="UP000499080">
    <property type="component" value="Unassembled WGS sequence"/>
</dbReference>
<proteinExistence type="predicted"/>
<comment type="caution">
    <text evidence="2">The sequence shown here is derived from an EMBL/GenBank/DDBJ whole genome shotgun (WGS) entry which is preliminary data.</text>
</comment>
<feature type="compositionally biased region" description="Polar residues" evidence="1">
    <location>
        <begin position="30"/>
        <end position="39"/>
    </location>
</feature>
<protein>
    <submittedName>
        <fullName evidence="2">Uncharacterized protein</fullName>
    </submittedName>
</protein>